<dbReference type="AlphaFoldDB" id="A0A3P6TMR3"/>
<evidence type="ECO:0000256" key="1">
    <source>
        <dbReference type="SAM" id="MobiDB-lite"/>
    </source>
</evidence>
<gene>
    <name evidence="2" type="ORF">DILT_LOCUS3603</name>
</gene>
<reference evidence="2 3" key="1">
    <citation type="submission" date="2018-11" db="EMBL/GenBank/DDBJ databases">
        <authorList>
            <consortium name="Pathogen Informatics"/>
        </authorList>
    </citation>
    <scope>NUCLEOTIDE SEQUENCE [LARGE SCALE GENOMIC DNA]</scope>
</reference>
<organism evidence="2 3">
    <name type="scientific">Dibothriocephalus latus</name>
    <name type="common">Fish tapeworm</name>
    <name type="synonym">Diphyllobothrium latum</name>
    <dbReference type="NCBI Taxonomy" id="60516"/>
    <lineage>
        <taxon>Eukaryota</taxon>
        <taxon>Metazoa</taxon>
        <taxon>Spiralia</taxon>
        <taxon>Lophotrochozoa</taxon>
        <taxon>Platyhelminthes</taxon>
        <taxon>Cestoda</taxon>
        <taxon>Eucestoda</taxon>
        <taxon>Diphyllobothriidea</taxon>
        <taxon>Diphyllobothriidae</taxon>
        <taxon>Dibothriocephalus</taxon>
    </lineage>
</organism>
<feature type="region of interest" description="Disordered" evidence="1">
    <location>
        <begin position="1"/>
        <end position="42"/>
    </location>
</feature>
<dbReference type="OrthoDB" id="6281941at2759"/>
<accession>A0A3P6TMR3</accession>
<name>A0A3P6TMR3_DIBLA</name>
<sequence length="299" mass="33619">MQQPAVYYERNRDHRSRKRFRNLEAEKGRLNSSRARSEVPARNYKSMSNLSAIAGDDSEQAPAGSSISKFWKWLKHNPAKEAPAAATTDATSAAPMPRKSLSKQKGGFYGNLGLGEYVGAIDDDFADEDEDDTPGTGRQGLLDVITRRISSTAPPPTSLVAMFDLPGQRRVSRGEEHVEKTSFGVHEERWGIPAYILTNDLRFHPGEQFTLQLIYDYLNELRGAMQWTQTVSRLCDDQLIFERQTLRGRRLKKLSDTIAPGAHADAETELRDLRVELACFESKTAAFLQQKVSLIWLCV</sequence>
<keyword evidence="3" id="KW-1185">Reference proteome</keyword>
<evidence type="ECO:0000313" key="2">
    <source>
        <dbReference type="EMBL" id="VDK84563.1"/>
    </source>
</evidence>
<feature type="compositionally biased region" description="Basic and acidic residues" evidence="1">
    <location>
        <begin position="21"/>
        <end position="39"/>
    </location>
</feature>
<proteinExistence type="predicted"/>
<protein>
    <submittedName>
        <fullName evidence="2">Uncharacterized protein</fullName>
    </submittedName>
</protein>
<evidence type="ECO:0000313" key="3">
    <source>
        <dbReference type="Proteomes" id="UP000281553"/>
    </source>
</evidence>
<dbReference type="Proteomes" id="UP000281553">
    <property type="component" value="Unassembled WGS sequence"/>
</dbReference>
<dbReference type="EMBL" id="UYRU01043950">
    <property type="protein sequence ID" value="VDK84563.1"/>
    <property type="molecule type" value="Genomic_DNA"/>
</dbReference>